<evidence type="ECO:0000313" key="2">
    <source>
        <dbReference type="Proteomes" id="UP000632740"/>
    </source>
</evidence>
<protein>
    <submittedName>
        <fullName evidence="1">Uncharacterized protein</fullName>
    </submittedName>
</protein>
<sequence length="93" mass="10220">MDEEAPTLRLMRADLATLETTDSAQARALRRVLGWAEYAEFKEGSPYPEGRVRSLLDLAVRRFTDEANACTGAGDTEGADAHRRSAAALAQYF</sequence>
<comment type="caution">
    <text evidence="1">The sequence shown here is derived from an EMBL/GenBank/DDBJ whole genome shotgun (WGS) entry which is preliminary data.</text>
</comment>
<dbReference type="Proteomes" id="UP000632740">
    <property type="component" value="Unassembled WGS sequence"/>
</dbReference>
<dbReference type="AlphaFoldDB" id="A0A919P0T3"/>
<name>A0A919P0T3_9CELL</name>
<keyword evidence="2" id="KW-1185">Reference proteome</keyword>
<evidence type="ECO:0000313" key="1">
    <source>
        <dbReference type="EMBL" id="GIG21213.1"/>
    </source>
</evidence>
<proteinExistence type="predicted"/>
<dbReference type="EMBL" id="BONK01000006">
    <property type="protein sequence ID" value="GIG21213.1"/>
    <property type="molecule type" value="Genomic_DNA"/>
</dbReference>
<gene>
    <name evidence="1" type="ORF">Cch01nite_19370</name>
</gene>
<reference evidence="1" key="1">
    <citation type="submission" date="2021-01" db="EMBL/GenBank/DDBJ databases">
        <title>Whole genome shotgun sequence of Cellulomonas chitinilytica NBRC 110799.</title>
        <authorList>
            <person name="Komaki H."/>
            <person name="Tamura T."/>
        </authorList>
    </citation>
    <scope>NUCLEOTIDE SEQUENCE</scope>
    <source>
        <strain evidence="1">NBRC 110799</strain>
    </source>
</reference>
<accession>A0A919P0T3</accession>
<organism evidence="1 2">
    <name type="scientific">Cellulomonas chitinilytica</name>
    <dbReference type="NCBI Taxonomy" id="398759"/>
    <lineage>
        <taxon>Bacteria</taxon>
        <taxon>Bacillati</taxon>
        <taxon>Actinomycetota</taxon>
        <taxon>Actinomycetes</taxon>
        <taxon>Micrococcales</taxon>
        <taxon>Cellulomonadaceae</taxon>
        <taxon>Cellulomonas</taxon>
    </lineage>
</organism>